<feature type="transmembrane region" description="Helical" evidence="7">
    <location>
        <begin position="179"/>
        <end position="197"/>
    </location>
</feature>
<keyword evidence="2 7" id="KW-0812">Transmembrane</keyword>
<name>A0A6A6JEK2_WESOR</name>
<evidence type="ECO:0000256" key="3">
    <source>
        <dbReference type="ARBA" id="ARBA00022989"/>
    </source>
</evidence>
<dbReference type="InterPro" id="IPR052337">
    <property type="entry name" value="SAT4-like"/>
</dbReference>
<gene>
    <name evidence="9" type="ORF">EI97DRAFT_380272</name>
</gene>
<feature type="transmembrane region" description="Helical" evidence="7">
    <location>
        <begin position="40"/>
        <end position="59"/>
    </location>
</feature>
<evidence type="ECO:0000256" key="2">
    <source>
        <dbReference type="ARBA" id="ARBA00022692"/>
    </source>
</evidence>
<evidence type="ECO:0000256" key="6">
    <source>
        <dbReference type="SAM" id="MobiDB-lite"/>
    </source>
</evidence>
<feature type="domain" description="Rhodopsin" evidence="8">
    <location>
        <begin position="21"/>
        <end position="266"/>
    </location>
</feature>
<sequence length="484" mass="53225">MHFNVESWIWYSFAMGNIVARLISRTLLLGSPLRLQHDDFVMGLFITTCYTVLIVTSNVEIKTRSNLLPPGFDITALTAEEISDRQHGSKVVIVVEQMQIAVIWGCKTCLLILYYRLTGSVAAKSFLALKLLAAYVALGFVVMEALYFAAWCRPFSSYWAVPAPTPQCNALTNHRITNAVFNISSDLIMLSIALSLFIRSMLPLKRKLILCGIFSVGIFAILAAVLNKYYSFTNPYEPDWVFWYVREASTAVLVANLPFTWTLLRRMFGLEAFDAGPVPAQMKYHSSRTSGGRRTARARHAHQGGSLKEMHSNSRGSRGSQPASYLDSIGSRHQGRETSHAPDANVQRHDFVHLSADIDLEQGLAPSLQSPRLHITHQSPSRPTTPLPPSRISLQLSPDGTGGFITRPRHAHLSADYHRPASRASSRATTSRQLMSPTPSHIGSVVSDRGSHAEPGCGGADGESGKVAGARSAVDRRKRGRLSA</sequence>
<comment type="similarity">
    <text evidence="5">Belongs to the SAT4 family.</text>
</comment>
<evidence type="ECO:0000256" key="1">
    <source>
        <dbReference type="ARBA" id="ARBA00004141"/>
    </source>
</evidence>
<evidence type="ECO:0000313" key="9">
    <source>
        <dbReference type="EMBL" id="KAF2274991.1"/>
    </source>
</evidence>
<dbReference type="OrthoDB" id="3903189at2759"/>
<evidence type="ECO:0000256" key="4">
    <source>
        <dbReference type="ARBA" id="ARBA00023136"/>
    </source>
</evidence>
<feature type="region of interest" description="Disordered" evidence="6">
    <location>
        <begin position="283"/>
        <end position="347"/>
    </location>
</feature>
<dbReference type="AlphaFoldDB" id="A0A6A6JEK2"/>
<feature type="transmembrane region" description="Helical" evidence="7">
    <location>
        <begin position="98"/>
        <end position="115"/>
    </location>
</feature>
<dbReference type="RefSeq" id="XP_033652530.1">
    <property type="nucleotide sequence ID" value="XM_033795750.1"/>
</dbReference>
<dbReference type="EMBL" id="ML986499">
    <property type="protein sequence ID" value="KAF2274991.1"/>
    <property type="molecule type" value="Genomic_DNA"/>
</dbReference>
<protein>
    <recommendedName>
        <fullName evidence="8">Rhodopsin domain-containing protein</fullName>
    </recommendedName>
</protein>
<feature type="transmembrane region" description="Helical" evidence="7">
    <location>
        <begin position="209"/>
        <end position="230"/>
    </location>
</feature>
<feature type="region of interest" description="Disordered" evidence="6">
    <location>
        <begin position="374"/>
        <end position="484"/>
    </location>
</feature>
<evidence type="ECO:0000313" key="10">
    <source>
        <dbReference type="Proteomes" id="UP000800097"/>
    </source>
</evidence>
<feature type="compositionally biased region" description="Basic and acidic residues" evidence="6">
    <location>
        <begin position="334"/>
        <end position="347"/>
    </location>
</feature>
<dbReference type="Proteomes" id="UP000800097">
    <property type="component" value="Unassembled WGS sequence"/>
</dbReference>
<evidence type="ECO:0000256" key="5">
    <source>
        <dbReference type="ARBA" id="ARBA00038359"/>
    </source>
</evidence>
<organism evidence="9 10">
    <name type="scientific">Westerdykella ornata</name>
    <dbReference type="NCBI Taxonomy" id="318751"/>
    <lineage>
        <taxon>Eukaryota</taxon>
        <taxon>Fungi</taxon>
        <taxon>Dikarya</taxon>
        <taxon>Ascomycota</taxon>
        <taxon>Pezizomycotina</taxon>
        <taxon>Dothideomycetes</taxon>
        <taxon>Pleosporomycetidae</taxon>
        <taxon>Pleosporales</taxon>
        <taxon>Sporormiaceae</taxon>
        <taxon>Westerdykella</taxon>
    </lineage>
</organism>
<dbReference type="Pfam" id="PF20684">
    <property type="entry name" value="Fung_rhodopsin"/>
    <property type="match status" value="1"/>
</dbReference>
<feature type="transmembrane region" description="Helical" evidence="7">
    <location>
        <begin position="127"/>
        <end position="150"/>
    </location>
</feature>
<dbReference type="GeneID" id="54548925"/>
<reference evidence="9" key="1">
    <citation type="journal article" date="2020" name="Stud. Mycol.">
        <title>101 Dothideomycetes genomes: a test case for predicting lifestyles and emergence of pathogens.</title>
        <authorList>
            <person name="Haridas S."/>
            <person name="Albert R."/>
            <person name="Binder M."/>
            <person name="Bloem J."/>
            <person name="Labutti K."/>
            <person name="Salamov A."/>
            <person name="Andreopoulos B."/>
            <person name="Baker S."/>
            <person name="Barry K."/>
            <person name="Bills G."/>
            <person name="Bluhm B."/>
            <person name="Cannon C."/>
            <person name="Castanera R."/>
            <person name="Culley D."/>
            <person name="Daum C."/>
            <person name="Ezra D."/>
            <person name="Gonzalez J."/>
            <person name="Henrissat B."/>
            <person name="Kuo A."/>
            <person name="Liang C."/>
            <person name="Lipzen A."/>
            <person name="Lutzoni F."/>
            <person name="Magnuson J."/>
            <person name="Mondo S."/>
            <person name="Nolan M."/>
            <person name="Ohm R."/>
            <person name="Pangilinan J."/>
            <person name="Park H.-J."/>
            <person name="Ramirez L."/>
            <person name="Alfaro M."/>
            <person name="Sun H."/>
            <person name="Tritt A."/>
            <person name="Yoshinaga Y."/>
            <person name="Zwiers L.-H."/>
            <person name="Turgeon B."/>
            <person name="Goodwin S."/>
            <person name="Spatafora J."/>
            <person name="Crous P."/>
            <person name="Grigoriev I."/>
        </authorList>
    </citation>
    <scope>NUCLEOTIDE SEQUENCE</scope>
    <source>
        <strain evidence="9">CBS 379.55</strain>
    </source>
</reference>
<proteinExistence type="inferred from homology"/>
<dbReference type="GO" id="GO:0016020">
    <property type="term" value="C:membrane"/>
    <property type="evidence" value="ECO:0007669"/>
    <property type="project" value="UniProtKB-SubCell"/>
</dbReference>
<feature type="compositionally biased region" description="Low complexity" evidence="6">
    <location>
        <begin position="422"/>
        <end position="432"/>
    </location>
</feature>
<keyword evidence="3 7" id="KW-1133">Transmembrane helix</keyword>
<keyword evidence="4 7" id="KW-0472">Membrane</keyword>
<keyword evidence="10" id="KW-1185">Reference proteome</keyword>
<feature type="transmembrane region" description="Helical" evidence="7">
    <location>
        <begin position="242"/>
        <end position="264"/>
    </location>
</feature>
<dbReference type="PANTHER" id="PTHR33048:SF149">
    <property type="entry name" value="UBID FAMILY DECARBOXYLASE"/>
    <property type="match status" value="1"/>
</dbReference>
<feature type="compositionally biased region" description="Polar residues" evidence="6">
    <location>
        <begin position="313"/>
        <end position="323"/>
    </location>
</feature>
<dbReference type="InterPro" id="IPR049326">
    <property type="entry name" value="Rhodopsin_dom_fungi"/>
</dbReference>
<feature type="transmembrane region" description="Helical" evidence="7">
    <location>
        <begin position="7"/>
        <end position="28"/>
    </location>
</feature>
<dbReference type="PANTHER" id="PTHR33048">
    <property type="entry name" value="PTH11-LIKE INTEGRAL MEMBRANE PROTEIN (AFU_ORTHOLOGUE AFUA_5G11245)"/>
    <property type="match status" value="1"/>
</dbReference>
<evidence type="ECO:0000256" key="7">
    <source>
        <dbReference type="SAM" id="Phobius"/>
    </source>
</evidence>
<comment type="subcellular location">
    <subcellularLocation>
        <location evidence="1">Membrane</location>
        <topology evidence="1">Multi-pass membrane protein</topology>
    </subcellularLocation>
</comment>
<accession>A0A6A6JEK2</accession>
<evidence type="ECO:0000259" key="8">
    <source>
        <dbReference type="Pfam" id="PF20684"/>
    </source>
</evidence>